<accession>A0A1Y1HP77</accession>
<name>A0A1Y1HP77_KLENI</name>
<evidence type="ECO:0000256" key="6">
    <source>
        <dbReference type="ARBA" id="ARBA00022832"/>
    </source>
</evidence>
<evidence type="ECO:0000256" key="8">
    <source>
        <dbReference type="ARBA" id="ARBA00023098"/>
    </source>
</evidence>
<gene>
    <name evidence="13" type="ORF">KFL_000330290</name>
</gene>
<dbReference type="NCBIfam" id="TIGR00513">
    <property type="entry name" value="accA"/>
    <property type="match status" value="1"/>
</dbReference>
<keyword evidence="3" id="KW-0444">Lipid biosynthesis</keyword>
<evidence type="ECO:0000256" key="3">
    <source>
        <dbReference type="ARBA" id="ARBA00022516"/>
    </source>
</evidence>
<dbReference type="AlphaFoldDB" id="A0A1Y1HP77"/>
<proteinExistence type="inferred from homology"/>
<dbReference type="InterPro" id="IPR001095">
    <property type="entry name" value="Acetyl_CoA_COase_a_su"/>
</dbReference>
<dbReference type="UniPathway" id="UPA00655">
    <property type="reaction ID" value="UER00711"/>
</dbReference>
<evidence type="ECO:0000256" key="11">
    <source>
        <dbReference type="SAM" id="MobiDB-lite"/>
    </source>
</evidence>
<dbReference type="InterPro" id="IPR029045">
    <property type="entry name" value="ClpP/crotonase-like_dom_sf"/>
</dbReference>
<dbReference type="PANTHER" id="PTHR42853">
    <property type="entry name" value="ACETYL-COENZYME A CARBOXYLASE CARBOXYL TRANSFERASE SUBUNIT ALPHA"/>
    <property type="match status" value="1"/>
</dbReference>
<sequence length="495" mass="54671">MAASSACFAAGVHLGPLKGLQCRQNADAVAGPREATALPSCFLGQRIDTRAFNAEPSLRQNVGKVQRRAGVVRAGKTKKSREDRDPNYPWPEEVSKAQGFLSFLSKFKDSDPDRKILKLPFEKELDEMEKSYLEINEMARRTGEIADFQAVLRTMEEKMHKLRVKIYSNLSPVQRLSVARHPNRPTFLDHVLNITDKWVELHGDRGGYDDPALVCGIGEIDGMSFMLMGHQKGRNTKENIARNFGMPTPNGYRKALRLMRHAEHHGFPILTFIDTPGAYAGVSAEELGQGEAIAHNLRDMFGLTVPIVTTVIGEGGSGGALAIGCCDRMVMMENAVYYVASPEACAAILWKTAKAAPKATEALKITGYELQDLNVVDEVIREPIGGAHADPYQASMNVKEVIMRHVKELLTYDVATLESKRLKKFRYMGAVNPEGGANNARWHRNMKPREAPSMADKVPPLEEVPLILANKMQENGRAAHSPTPAEEVELTSARS</sequence>
<dbReference type="Gene3D" id="3.90.226.10">
    <property type="entry name" value="2-enoyl-CoA Hydratase, Chain A, domain 1"/>
    <property type="match status" value="1"/>
</dbReference>
<dbReference type="InterPro" id="IPR011763">
    <property type="entry name" value="COA_CT_C"/>
</dbReference>
<dbReference type="GO" id="GO:0009317">
    <property type="term" value="C:acetyl-CoA carboxylase complex"/>
    <property type="evidence" value="ECO:0000318"/>
    <property type="project" value="GO_Central"/>
</dbReference>
<dbReference type="STRING" id="105231.A0A1Y1HP77"/>
<keyword evidence="7" id="KW-0067">ATP-binding</keyword>
<keyword evidence="5" id="KW-0547">Nucleotide-binding</keyword>
<evidence type="ECO:0000256" key="9">
    <source>
        <dbReference type="ARBA" id="ARBA00023160"/>
    </source>
</evidence>
<dbReference type="PRINTS" id="PR01069">
    <property type="entry name" value="ACCCTRFRASEA"/>
</dbReference>
<keyword evidence="8" id="KW-0443">Lipid metabolism</keyword>
<evidence type="ECO:0000256" key="10">
    <source>
        <dbReference type="ARBA" id="ARBA00049152"/>
    </source>
</evidence>
<protein>
    <recommendedName>
        <fullName evidence="2">acetyl-CoA carboxytransferase</fullName>
        <ecNumber evidence="2">2.1.3.15</ecNumber>
    </recommendedName>
</protein>
<evidence type="ECO:0000313" key="14">
    <source>
        <dbReference type="Proteomes" id="UP000054558"/>
    </source>
</evidence>
<dbReference type="GO" id="GO:0005524">
    <property type="term" value="F:ATP binding"/>
    <property type="evidence" value="ECO:0007669"/>
    <property type="project" value="UniProtKB-KW"/>
</dbReference>
<dbReference type="HAMAP" id="MF_00823">
    <property type="entry name" value="AcetylCoA_CT_alpha"/>
    <property type="match status" value="1"/>
</dbReference>
<feature type="region of interest" description="Disordered" evidence="11">
    <location>
        <begin position="472"/>
        <end position="495"/>
    </location>
</feature>
<dbReference type="PROSITE" id="PS50989">
    <property type="entry name" value="COA_CT_CTER"/>
    <property type="match status" value="1"/>
</dbReference>
<dbReference type="SUPFAM" id="SSF52096">
    <property type="entry name" value="ClpP/crotonase"/>
    <property type="match status" value="1"/>
</dbReference>
<dbReference type="PANTHER" id="PTHR42853:SF3">
    <property type="entry name" value="ACETYL-COENZYME A CARBOXYLASE CARBOXYL TRANSFERASE SUBUNIT ALPHA, CHLOROPLASTIC"/>
    <property type="match status" value="1"/>
</dbReference>
<dbReference type="NCBIfam" id="NF041504">
    <property type="entry name" value="AccA_sub"/>
    <property type="match status" value="1"/>
</dbReference>
<dbReference type="Pfam" id="PF03255">
    <property type="entry name" value="ACCA"/>
    <property type="match status" value="1"/>
</dbReference>
<evidence type="ECO:0000256" key="5">
    <source>
        <dbReference type="ARBA" id="ARBA00022741"/>
    </source>
</evidence>
<dbReference type="GO" id="GO:0003989">
    <property type="term" value="F:acetyl-CoA carboxylase activity"/>
    <property type="evidence" value="ECO:0007669"/>
    <property type="project" value="InterPro"/>
</dbReference>
<dbReference type="GO" id="GO:0016743">
    <property type="term" value="F:carboxyl- or carbamoyltransferase activity"/>
    <property type="evidence" value="ECO:0007669"/>
    <property type="project" value="InterPro"/>
</dbReference>
<evidence type="ECO:0000256" key="1">
    <source>
        <dbReference type="ARBA" id="ARBA00004956"/>
    </source>
</evidence>
<keyword evidence="9" id="KW-0275">Fatty acid biosynthesis</keyword>
<dbReference type="OrthoDB" id="196847at2759"/>
<dbReference type="Proteomes" id="UP000054558">
    <property type="component" value="Unassembled WGS sequence"/>
</dbReference>
<dbReference type="GO" id="GO:0006633">
    <property type="term" value="P:fatty acid biosynthetic process"/>
    <property type="evidence" value="ECO:0000318"/>
    <property type="project" value="GO_Central"/>
</dbReference>
<evidence type="ECO:0000313" key="13">
    <source>
        <dbReference type="EMBL" id="GAQ79582.1"/>
    </source>
</evidence>
<keyword evidence="14" id="KW-1185">Reference proteome</keyword>
<feature type="region of interest" description="Disordered" evidence="11">
    <location>
        <begin position="63"/>
        <end position="91"/>
    </location>
</feature>
<dbReference type="OMA" id="MRHADKF"/>
<feature type="domain" description="CoA carboxyltransferase C-terminal" evidence="12">
    <location>
        <begin position="154"/>
        <end position="408"/>
    </location>
</feature>
<organism evidence="13 14">
    <name type="scientific">Klebsormidium nitens</name>
    <name type="common">Green alga</name>
    <name type="synonym">Ulothrix nitens</name>
    <dbReference type="NCBI Taxonomy" id="105231"/>
    <lineage>
        <taxon>Eukaryota</taxon>
        <taxon>Viridiplantae</taxon>
        <taxon>Streptophyta</taxon>
        <taxon>Klebsormidiophyceae</taxon>
        <taxon>Klebsormidiales</taxon>
        <taxon>Klebsormidiaceae</taxon>
        <taxon>Klebsormidium</taxon>
    </lineage>
</organism>
<keyword evidence="6" id="KW-0276">Fatty acid metabolism</keyword>
<evidence type="ECO:0000259" key="12">
    <source>
        <dbReference type="PROSITE" id="PS50989"/>
    </source>
</evidence>
<evidence type="ECO:0000256" key="4">
    <source>
        <dbReference type="ARBA" id="ARBA00022679"/>
    </source>
</evidence>
<dbReference type="EMBL" id="DF236982">
    <property type="protein sequence ID" value="GAQ79582.1"/>
    <property type="molecule type" value="Genomic_DNA"/>
</dbReference>
<reference evidence="13 14" key="1">
    <citation type="journal article" date="2014" name="Nat. Commun.">
        <title>Klebsormidium flaccidum genome reveals primary factors for plant terrestrial adaptation.</title>
        <authorList>
            <person name="Hori K."/>
            <person name="Maruyama F."/>
            <person name="Fujisawa T."/>
            <person name="Togashi T."/>
            <person name="Yamamoto N."/>
            <person name="Seo M."/>
            <person name="Sato S."/>
            <person name="Yamada T."/>
            <person name="Mori H."/>
            <person name="Tajima N."/>
            <person name="Moriyama T."/>
            <person name="Ikeuchi M."/>
            <person name="Watanabe M."/>
            <person name="Wada H."/>
            <person name="Kobayashi K."/>
            <person name="Saito M."/>
            <person name="Masuda T."/>
            <person name="Sasaki-Sekimoto Y."/>
            <person name="Mashiguchi K."/>
            <person name="Awai K."/>
            <person name="Shimojima M."/>
            <person name="Masuda S."/>
            <person name="Iwai M."/>
            <person name="Nobusawa T."/>
            <person name="Narise T."/>
            <person name="Kondo S."/>
            <person name="Saito H."/>
            <person name="Sato R."/>
            <person name="Murakawa M."/>
            <person name="Ihara Y."/>
            <person name="Oshima-Yamada Y."/>
            <person name="Ohtaka K."/>
            <person name="Satoh M."/>
            <person name="Sonobe K."/>
            <person name="Ishii M."/>
            <person name="Ohtani R."/>
            <person name="Kanamori-Sato M."/>
            <person name="Honoki R."/>
            <person name="Miyazaki D."/>
            <person name="Mochizuki H."/>
            <person name="Umetsu J."/>
            <person name="Higashi K."/>
            <person name="Shibata D."/>
            <person name="Kamiya Y."/>
            <person name="Sato N."/>
            <person name="Nakamura Y."/>
            <person name="Tabata S."/>
            <person name="Ida S."/>
            <person name="Kurokawa K."/>
            <person name="Ohta H."/>
        </authorList>
    </citation>
    <scope>NUCLEOTIDE SEQUENCE [LARGE SCALE GENOMIC DNA]</scope>
    <source>
        <strain evidence="13 14">NIES-2285</strain>
    </source>
</reference>
<evidence type="ECO:0000256" key="7">
    <source>
        <dbReference type="ARBA" id="ARBA00022840"/>
    </source>
</evidence>
<dbReference type="NCBIfam" id="NF004344">
    <property type="entry name" value="PRK05724.1"/>
    <property type="match status" value="1"/>
</dbReference>
<dbReference type="GO" id="GO:2001295">
    <property type="term" value="P:malonyl-CoA biosynthetic process"/>
    <property type="evidence" value="ECO:0000318"/>
    <property type="project" value="GO_Central"/>
</dbReference>
<comment type="pathway">
    <text evidence="1">Lipid metabolism; malonyl-CoA biosynthesis; malonyl-CoA from acetyl-CoA: step 1/1.</text>
</comment>
<keyword evidence="4 13" id="KW-0808">Transferase</keyword>
<evidence type="ECO:0000256" key="2">
    <source>
        <dbReference type="ARBA" id="ARBA00011883"/>
    </source>
</evidence>
<comment type="catalytic activity">
    <reaction evidence="10">
        <text>N(6)-carboxybiotinyl-L-lysyl-[protein] + acetyl-CoA = N(6)-biotinyl-L-lysyl-[protein] + malonyl-CoA</text>
        <dbReference type="Rhea" id="RHEA:54728"/>
        <dbReference type="Rhea" id="RHEA-COMP:10505"/>
        <dbReference type="Rhea" id="RHEA-COMP:10506"/>
        <dbReference type="ChEBI" id="CHEBI:57288"/>
        <dbReference type="ChEBI" id="CHEBI:57384"/>
        <dbReference type="ChEBI" id="CHEBI:83144"/>
        <dbReference type="ChEBI" id="CHEBI:83145"/>
        <dbReference type="EC" id="2.1.3.15"/>
    </reaction>
</comment>
<dbReference type="EC" id="2.1.3.15" evidence="2"/>